<accession>A0A1V1NTV7</accession>
<dbReference type="EMBL" id="ATBP01002298">
    <property type="protein sequence ID" value="ETR66017.1"/>
    <property type="molecule type" value="Genomic_DNA"/>
</dbReference>
<dbReference type="Proteomes" id="UP000189670">
    <property type="component" value="Unassembled WGS sequence"/>
</dbReference>
<name>A0A1V1NTV7_9BACT</name>
<protein>
    <submittedName>
        <fullName evidence="1">Uncharacterized protein</fullName>
    </submittedName>
</protein>
<gene>
    <name evidence="1" type="ORF">OMM_13368</name>
</gene>
<sequence length="85" mass="9893">MFSELSKYFKLYIVEDYRDFSRSVDYIDGESVPNSVIDSQHMLNASDEPDALLKCELTKKQEKNILIIKIIKNEGEETITVSTEW</sequence>
<organism evidence="1 2">
    <name type="scientific">Candidatus Magnetoglobus multicellularis str. Araruama</name>
    <dbReference type="NCBI Taxonomy" id="890399"/>
    <lineage>
        <taxon>Bacteria</taxon>
        <taxon>Pseudomonadati</taxon>
        <taxon>Thermodesulfobacteriota</taxon>
        <taxon>Desulfobacteria</taxon>
        <taxon>Desulfobacterales</taxon>
        <taxon>Desulfobacteraceae</taxon>
        <taxon>Candidatus Magnetoglobus</taxon>
    </lineage>
</organism>
<proteinExistence type="predicted"/>
<evidence type="ECO:0000313" key="1">
    <source>
        <dbReference type="EMBL" id="ETR66017.1"/>
    </source>
</evidence>
<dbReference type="AlphaFoldDB" id="A0A1V1NTV7"/>
<comment type="caution">
    <text evidence="1">The sequence shown here is derived from an EMBL/GenBank/DDBJ whole genome shotgun (WGS) entry which is preliminary data.</text>
</comment>
<reference evidence="2" key="1">
    <citation type="submission" date="2012-11" db="EMBL/GenBank/DDBJ databases">
        <authorList>
            <person name="Lucero-Rivera Y.E."/>
            <person name="Tovar-Ramirez D."/>
        </authorList>
    </citation>
    <scope>NUCLEOTIDE SEQUENCE [LARGE SCALE GENOMIC DNA]</scope>
    <source>
        <strain evidence="2">Araruama</strain>
    </source>
</reference>
<evidence type="ECO:0000313" key="2">
    <source>
        <dbReference type="Proteomes" id="UP000189670"/>
    </source>
</evidence>